<evidence type="ECO:0000256" key="1">
    <source>
        <dbReference type="ARBA" id="ARBA00000370"/>
    </source>
</evidence>
<feature type="domain" description="Metalloenzyme" evidence="7">
    <location>
        <begin position="1"/>
        <end position="387"/>
    </location>
</feature>
<dbReference type="PANTHER" id="PTHR31209:SF4">
    <property type="entry name" value="2,3-BISPHOSPHOGLYCERATE-INDEPENDENT PHOSPHOGLYCERATE MUTASE"/>
    <property type="match status" value="1"/>
</dbReference>
<dbReference type="Proteomes" id="UP000593890">
    <property type="component" value="Chromosome"/>
</dbReference>
<dbReference type="GO" id="GO:0004619">
    <property type="term" value="F:phosphoglycerate mutase activity"/>
    <property type="evidence" value="ECO:0007669"/>
    <property type="project" value="UniProtKB-EC"/>
</dbReference>
<evidence type="ECO:0000313" key="8">
    <source>
        <dbReference type="EMBL" id="BCI60575.1"/>
    </source>
</evidence>
<keyword evidence="9" id="KW-1185">Reference proteome</keyword>
<evidence type="ECO:0000259" key="7">
    <source>
        <dbReference type="Pfam" id="PF01676"/>
    </source>
</evidence>
<evidence type="ECO:0000256" key="4">
    <source>
        <dbReference type="ARBA" id="ARBA00005524"/>
    </source>
</evidence>
<dbReference type="CDD" id="cd16011">
    <property type="entry name" value="iPGM_like"/>
    <property type="match status" value="1"/>
</dbReference>
<dbReference type="SUPFAM" id="SSF53649">
    <property type="entry name" value="Alkaline phosphatase-like"/>
    <property type="match status" value="1"/>
</dbReference>
<dbReference type="InterPro" id="IPR023665">
    <property type="entry name" value="ApgAM_prokaryotes"/>
</dbReference>
<comment type="catalytic activity">
    <reaction evidence="1">
        <text>(2R)-2-phosphoglycerate = (2R)-3-phosphoglycerate</text>
        <dbReference type="Rhea" id="RHEA:15901"/>
        <dbReference type="ChEBI" id="CHEBI:58272"/>
        <dbReference type="ChEBI" id="CHEBI:58289"/>
        <dbReference type="EC" id="5.4.2.12"/>
    </reaction>
</comment>
<dbReference type="Gene3D" id="3.40.720.10">
    <property type="entry name" value="Alkaline Phosphatase, subunit A"/>
    <property type="match status" value="2"/>
</dbReference>
<organism evidence="8 9">
    <name type="scientific">Solibaculum mannosilyticum</name>
    <dbReference type="NCBI Taxonomy" id="2780922"/>
    <lineage>
        <taxon>Bacteria</taxon>
        <taxon>Bacillati</taxon>
        <taxon>Bacillota</taxon>
        <taxon>Clostridia</taxon>
        <taxon>Eubacteriales</taxon>
        <taxon>Oscillospiraceae</taxon>
        <taxon>Solibaculum</taxon>
    </lineage>
</organism>
<dbReference type="GO" id="GO:0006096">
    <property type="term" value="P:glycolytic process"/>
    <property type="evidence" value="ECO:0007669"/>
    <property type="project" value="UniProtKB-KW"/>
</dbReference>
<proteinExistence type="inferred from homology"/>
<evidence type="ECO:0000313" key="9">
    <source>
        <dbReference type="Proteomes" id="UP000593890"/>
    </source>
</evidence>
<evidence type="ECO:0000256" key="3">
    <source>
        <dbReference type="ARBA" id="ARBA00004921"/>
    </source>
</evidence>
<comment type="function">
    <text evidence="2">Catalyzes the interconversion of 2-phosphoglycerate and 3-phosphoglycerate.</text>
</comment>
<dbReference type="AlphaFoldDB" id="A0A7I8D3K4"/>
<dbReference type="PIRSF" id="PIRSF006392">
    <property type="entry name" value="IPGAM_arch"/>
    <property type="match status" value="1"/>
</dbReference>
<evidence type="ECO:0000256" key="6">
    <source>
        <dbReference type="ARBA" id="ARBA00023235"/>
    </source>
</evidence>
<dbReference type="Pfam" id="PF01676">
    <property type="entry name" value="Metalloenzyme"/>
    <property type="match status" value="1"/>
</dbReference>
<dbReference type="EMBL" id="AP023321">
    <property type="protein sequence ID" value="BCI60575.1"/>
    <property type="molecule type" value="Genomic_DNA"/>
</dbReference>
<reference evidence="9" key="1">
    <citation type="submission" date="2020-07" db="EMBL/GenBank/DDBJ databases">
        <title>Complete genome sequencing of Clostridia bacterium strain 12CBH8.</title>
        <authorList>
            <person name="Sakamoto M."/>
            <person name="Murakami T."/>
            <person name="Mori H."/>
        </authorList>
    </citation>
    <scope>NUCLEOTIDE SEQUENCE [LARGE SCALE GENOMIC DNA]</scope>
    <source>
        <strain evidence="9">12CBH8</strain>
    </source>
</reference>
<dbReference type="GO" id="GO:0046872">
    <property type="term" value="F:metal ion binding"/>
    <property type="evidence" value="ECO:0007669"/>
    <property type="project" value="InterPro"/>
</dbReference>
<dbReference type="RefSeq" id="WP_099322019.1">
    <property type="nucleotide sequence ID" value="NZ_AP023321.1"/>
</dbReference>
<accession>A0A7I8D3K4</accession>
<comment type="similarity">
    <text evidence="4">Belongs to the BPG-independent phosphoglycerate mutase family. A-PGAM subfamily.</text>
</comment>
<dbReference type="PANTHER" id="PTHR31209">
    <property type="entry name" value="COFACTOR-INDEPENDENT PHOSPHOGLYCERATE MUTASE"/>
    <property type="match status" value="1"/>
</dbReference>
<dbReference type="NCBIfam" id="NF003242">
    <property type="entry name" value="PRK04200.1"/>
    <property type="match status" value="1"/>
</dbReference>
<evidence type="ECO:0000256" key="2">
    <source>
        <dbReference type="ARBA" id="ARBA00002315"/>
    </source>
</evidence>
<keyword evidence="5" id="KW-0324">Glycolysis</keyword>
<dbReference type="GO" id="GO:0016301">
    <property type="term" value="F:kinase activity"/>
    <property type="evidence" value="ECO:0007669"/>
    <property type="project" value="UniProtKB-KW"/>
</dbReference>
<keyword evidence="6" id="KW-0413">Isomerase</keyword>
<keyword evidence="8" id="KW-0418">Kinase</keyword>
<dbReference type="Pfam" id="PF10143">
    <property type="entry name" value="PhosphMutase"/>
    <property type="match status" value="1"/>
</dbReference>
<protein>
    <submittedName>
        <fullName evidence="8">Homoserine kinase</fullName>
    </submittedName>
</protein>
<keyword evidence="8" id="KW-0808">Transferase</keyword>
<comment type="pathway">
    <text evidence="3">Carbohydrate degradation.</text>
</comment>
<sequence length="408" mass="44639">MKYVVVLCDGMADYPVDQWGGQTPMTRANKPNMDSLAQQGAVGLVKTVPDGLAPGSDVANLSVMGYDPLKYYTGRSPLEAVSMGVELSPSDWALRCNLVTLSDADRYEDAVMRDYCAGDISSQEAAELIESIQKEMGGGIFDFHAGISYRHCLVWHEGIDPGKLTPPHDISGQVVGPYLNHSPESAPLLSMMKRSYEILKDHPVNQKRVAEGKRPANSIWLWGQGKKPQLPPFEDEFGLVGGVVSAVDLIKGIGYCAKMWVADVKGATGYIDTNFEGKAKAALDLLDDGCDLVYVHIEAPDECGHRGEADNKVRAIEMIDSRLLAPLLKGLEDYTNYRVMILPDHPTPLCTRTHASDPVPFLLYEKQAPVSSSVVQFSEQEAAETNLMVEHGSDLMRMFVSPDPLPQV</sequence>
<evidence type="ECO:0000256" key="5">
    <source>
        <dbReference type="ARBA" id="ARBA00023152"/>
    </source>
</evidence>
<dbReference type="KEGG" id="sman:C12CBH8_12140"/>
<dbReference type="InterPro" id="IPR017850">
    <property type="entry name" value="Alkaline_phosphatase_core_sf"/>
</dbReference>
<dbReference type="InterPro" id="IPR004456">
    <property type="entry name" value="Pglycerate_mutase_ApgM"/>
</dbReference>
<gene>
    <name evidence="8" type="ORF">C12CBH8_12140</name>
</gene>
<dbReference type="InterPro" id="IPR006124">
    <property type="entry name" value="Metalloenzyme"/>
</dbReference>
<name>A0A7I8D3K4_9FIRM</name>
<dbReference type="NCBIfam" id="TIGR02535">
    <property type="entry name" value="hyp_Hser_kinase"/>
    <property type="match status" value="1"/>
</dbReference>
<dbReference type="NCBIfam" id="TIGR00306">
    <property type="entry name" value="apgM"/>
    <property type="match status" value="1"/>
</dbReference>